<sequence>MPHLTASDGCRVHYDLLGTGTVPVVLIPGLGGDGRFWGGVVERMGERFRLVVTDHRGAGRSDRPAGAYRIGRIAQDVVELLDHLGLARAHLVGHSTGGAVVQTLALDHAARADRIVISGSWAGPDARFRAMFGARLALLEAGCPQIYQSFTHVLGFDAEWIAAHEAELDAAVARAGEALAPLDVAAERIRMLLAFDRRAELARITAPTLVLAARDDMLIPCAQSRAIATLIPGAAMITLSGGHFYPRTRPDAFADAVAGFLARAARPAKDREGDRVAAAG</sequence>
<evidence type="ECO:0000313" key="3">
    <source>
        <dbReference type="Proteomes" id="UP001203284"/>
    </source>
</evidence>
<reference evidence="2 3" key="1">
    <citation type="submission" date="2022-04" db="EMBL/GenBank/DDBJ databases">
        <authorList>
            <person name="Grouzdev D.S."/>
            <person name="Pantiukh K.S."/>
            <person name="Krutkina M.S."/>
        </authorList>
    </citation>
    <scope>NUCLEOTIDE SEQUENCE [LARGE SCALE GENOMIC DNA]</scope>
    <source>
        <strain evidence="2 3">6x-1</strain>
    </source>
</reference>
<dbReference type="PRINTS" id="PR00111">
    <property type="entry name" value="ABHYDROLASE"/>
</dbReference>
<dbReference type="InterPro" id="IPR000073">
    <property type="entry name" value="AB_hydrolase_1"/>
</dbReference>
<dbReference type="InterPro" id="IPR029058">
    <property type="entry name" value="AB_hydrolase_fold"/>
</dbReference>
<dbReference type="EMBL" id="JALKCH010000003">
    <property type="protein sequence ID" value="MCK0196218.1"/>
    <property type="molecule type" value="Genomic_DNA"/>
</dbReference>
<dbReference type="GO" id="GO:0016787">
    <property type="term" value="F:hydrolase activity"/>
    <property type="evidence" value="ECO:0007669"/>
    <property type="project" value="UniProtKB-KW"/>
</dbReference>
<dbReference type="Pfam" id="PF00561">
    <property type="entry name" value="Abhydrolase_1"/>
    <property type="match status" value="1"/>
</dbReference>
<gene>
    <name evidence="2" type="ORF">MWN34_04760</name>
</gene>
<dbReference type="SUPFAM" id="SSF53474">
    <property type="entry name" value="alpha/beta-Hydrolases"/>
    <property type="match status" value="1"/>
</dbReference>
<organism evidence="2 3">
    <name type="scientific">Ancylobacter crimeensis</name>
    <dbReference type="NCBI Taxonomy" id="2579147"/>
    <lineage>
        <taxon>Bacteria</taxon>
        <taxon>Pseudomonadati</taxon>
        <taxon>Pseudomonadota</taxon>
        <taxon>Alphaproteobacteria</taxon>
        <taxon>Hyphomicrobiales</taxon>
        <taxon>Xanthobacteraceae</taxon>
        <taxon>Ancylobacter</taxon>
    </lineage>
</organism>
<protein>
    <submittedName>
        <fullName evidence="2">Alpha/beta hydrolase</fullName>
    </submittedName>
</protein>
<comment type="caution">
    <text evidence="2">The sequence shown here is derived from an EMBL/GenBank/DDBJ whole genome shotgun (WGS) entry which is preliminary data.</text>
</comment>
<dbReference type="PANTHER" id="PTHR43433:SF10">
    <property type="entry name" value="AB HYDROLASE-1 DOMAIN-CONTAINING PROTEIN"/>
    <property type="match status" value="1"/>
</dbReference>
<accession>A0ABT0D8D3</accession>
<keyword evidence="3" id="KW-1185">Reference proteome</keyword>
<keyword evidence="2" id="KW-0378">Hydrolase</keyword>
<dbReference type="PANTHER" id="PTHR43433">
    <property type="entry name" value="HYDROLASE, ALPHA/BETA FOLD FAMILY PROTEIN"/>
    <property type="match status" value="1"/>
</dbReference>
<dbReference type="InterPro" id="IPR050471">
    <property type="entry name" value="AB_hydrolase"/>
</dbReference>
<feature type="domain" description="AB hydrolase-1" evidence="1">
    <location>
        <begin position="23"/>
        <end position="244"/>
    </location>
</feature>
<evidence type="ECO:0000259" key="1">
    <source>
        <dbReference type="Pfam" id="PF00561"/>
    </source>
</evidence>
<evidence type="ECO:0000313" key="2">
    <source>
        <dbReference type="EMBL" id="MCK0196218.1"/>
    </source>
</evidence>
<dbReference type="Gene3D" id="3.40.50.1820">
    <property type="entry name" value="alpha/beta hydrolase"/>
    <property type="match status" value="1"/>
</dbReference>
<dbReference type="RefSeq" id="WP_247027111.1">
    <property type="nucleotide sequence ID" value="NZ_JALKCH010000003.1"/>
</dbReference>
<proteinExistence type="predicted"/>
<name>A0ABT0D8D3_9HYPH</name>
<dbReference type="Proteomes" id="UP001203284">
    <property type="component" value="Unassembled WGS sequence"/>
</dbReference>